<organism evidence="7 8">
    <name type="scientific">Methanosarcina barkeri str. Wiesmoor</name>
    <dbReference type="NCBI Taxonomy" id="1434109"/>
    <lineage>
        <taxon>Archaea</taxon>
        <taxon>Methanobacteriati</taxon>
        <taxon>Methanobacteriota</taxon>
        <taxon>Stenosarchaea group</taxon>
        <taxon>Methanomicrobia</taxon>
        <taxon>Methanosarcinales</taxon>
        <taxon>Methanosarcinaceae</taxon>
        <taxon>Methanosarcina</taxon>
    </lineage>
</organism>
<dbReference type="PATRIC" id="fig|1434109.4.peg.2924"/>
<dbReference type="AlphaFoldDB" id="A0A0E3QMF1"/>
<evidence type="ECO:0000256" key="4">
    <source>
        <dbReference type="ARBA" id="ARBA00022840"/>
    </source>
</evidence>
<dbReference type="InterPro" id="IPR003593">
    <property type="entry name" value="AAA+_ATPase"/>
</dbReference>
<keyword evidence="4 7" id="KW-0067">ATP-binding</keyword>
<protein>
    <submittedName>
        <fullName evidence="7">ABC transporter, ATP-binding protein</fullName>
    </submittedName>
</protein>
<dbReference type="Gene3D" id="3.40.50.300">
    <property type="entry name" value="P-loop containing nucleotide triphosphate hydrolases"/>
    <property type="match status" value="1"/>
</dbReference>
<dbReference type="HOGENOM" id="CLU_000604_1_2_2"/>
<dbReference type="GO" id="GO:0016887">
    <property type="term" value="F:ATP hydrolysis activity"/>
    <property type="evidence" value="ECO:0007669"/>
    <property type="project" value="InterPro"/>
</dbReference>
<dbReference type="InterPro" id="IPR027417">
    <property type="entry name" value="P-loop_NTPase"/>
</dbReference>
<sequence>MLNAVSGYMQAIEVSHLIKKFGSLTALNDISFSVGEGETFGFLGPNGAGKTTTIRILTGVSRPTSGTATIFGHDIEHDTIAARQSMGIVSENSNVYDDLTAWQNMMFSAELYHVGRKEREKKANELLKKFELYERRNDKAHGFSKGMKRRLTLAMGLVNSPRLLFLDEPTSGLDVQSNLIIREVVDDLVLEGVTVFLTTHNIEEANVMCDRVAIINKGYIVAIDAPESLKKTMQSVQSIEVSFDHNSADRLDELSRLSMVNGVQKAGDKFKLYTEDPSEVINAVMAYAHTHNLKVVSITTLGPSLEDVFIRLTGLKRTGDKIHAID</sequence>
<evidence type="ECO:0000259" key="6">
    <source>
        <dbReference type="PROSITE" id="PS50893"/>
    </source>
</evidence>
<dbReference type="Pfam" id="PF13732">
    <property type="entry name" value="DrrA1-3_C"/>
    <property type="match status" value="1"/>
</dbReference>
<comment type="subcellular location">
    <subcellularLocation>
        <location evidence="1">Cell membrane</location>
        <topology evidence="1">Peripheral membrane protein</topology>
        <orientation evidence="1">Cytoplasmic side</orientation>
    </subcellularLocation>
</comment>
<feature type="domain" description="ABC transporter" evidence="6">
    <location>
        <begin position="12"/>
        <end position="242"/>
    </location>
</feature>
<dbReference type="InterPro" id="IPR017871">
    <property type="entry name" value="ABC_transporter-like_CS"/>
</dbReference>
<dbReference type="PANTHER" id="PTHR43582">
    <property type="entry name" value="LINEARMYCIN RESISTANCE ATP-BINDING PROTEIN LNRL"/>
    <property type="match status" value="1"/>
</dbReference>
<dbReference type="GO" id="GO:0043215">
    <property type="term" value="P:daunorubicin transport"/>
    <property type="evidence" value="ECO:0007669"/>
    <property type="project" value="InterPro"/>
</dbReference>
<dbReference type="KEGG" id="mbw:MSBRW_2266"/>
<dbReference type="PANTHER" id="PTHR43582:SF4">
    <property type="entry name" value="ANTIBIOTIC RESISTANCE ABC TRANSPORTER ATP-BINDING PROTEIN"/>
    <property type="match status" value="1"/>
</dbReference>
<evidence type="ECO:0000256" key="1">
    <source>
        <dbReference type="ARBA" id="ARBA00004413"/>
    </source>
</evidence>
<dbReference type="InterPro" id="IPR003439">
    <property type="entry name" value="ABC_transporter-like_ATP-bd"/>
</dbReference>
<comment type="similarity">
    <text evidence="5">Belongs to the ABC transporter superfamily. Drug exporter-1 (DrugE1) (TC 3.A.1.105) family.</text>
</comment>
<evidence type="ECO:0000256" key="2">
    <source>
        <dbReference type="ARBA" id="ARBA00022448"/>
    </source>
</evidence>
<evidence type="ECO:0000256" key="5">
    <source>
        <dbReference type="ARBA" id="ARBA00049985"/>
    </source>
</evidence>
<accession>A0A0E3QMF1</accession>
<dbReference type="Pfam" id="PF00005">
    <property type="entry name" value="ABC_tran"/>
    <property type="match status" value="1"/>
</dbReference>
<dbReference type="SMART" id="SM00382">
    <property type="entry name" value="AAA"/>
    <property type="match status" value="1"/>
</dbReference>
<dbReference type="GO" id="GO:0005886">
    <property type="term" value="C:plasma membrane"/>
    <property type="evidence" value="ECO:0007669"/>
    <property type="project" value="UniProtKB-SubCell"/>
</dbReference>
<dbReference type="Proteomes" id="UP000033038">
    <property type="component" value="Chromosome"/>
</dbReference>
<dbReference type="GO" id="GO:0005524">
    <property type="term" value="F:ATP binding"/>
    <property type="evidence" value="ECO:0007669"/>
    <property type="project" value="UniProtKB-KW"/>
</dbReference>
<gene>
    <name evidence="7" type="ORF">MSBRW_2266</name>
</gene>
<reference evidence="7 8" key="1">
    <citation type="submission" date="2014-07" db="EMBL/GenBank/DDBJ databases">
        <title>Methanogenic archaea and the global carbon cycle.</title>
        <authorList>
            <person name="Henriksen J.R."/>
            <person name="Luke J."/>
            <person name="Reinhart S."/>
            <person name="Benedict M.N."/>
            <person name="Youngblut N.D."/>
            <person name="Metcalf M.E."/>
            <person name="Whitaker R.J."/>
            <person name="Metcalf W.W."/>
        </authorList>
    </citation>
    <scope>NUCLEOTIDE SEQUENCE [LARGE SCALE GENOMIC DNA]</scope>
    <source>
        <strain evidence="7 8">Wiesmoor</strain>
    </source>
</reference>
<dbReference type="GO" id="GO:1900753">
    <property type="term" value="P:doxorubicin transport"/>
    <property type="evidence" value="ECO:0007669"/>
    <property type="project" value="InterPro"/>
</dbReference>
<dbReference type="InterPro" id="IPR025302">
    <property type="entry name" value="DrrA1/2-like_C"/>
</dbReference>
<evidence type="ECO:0000313" key="8">
    <source>
        <dbReference type="Proteomes" id="UP000033038"/>
    </source>
</evidence>
<dbReference type="SUPFAM" id="SSF52540">
    <property type="entry name" value="P-loop containing nucleoside triphosphate hydrolases"/>
    <property type="match status" value="1"/>
</dbReference>
<dbReference type="PROSITE" id="PS50893">
    <property type="entry name" value="ABC_TRANSPORTER_2"/>
    <property type="match status" value="1"/>
</dbReference>
<keyword evidence="2" id="KW-0813">Transport</keyword>
<keyword evidence="3" id="KW-0547">Nucleotide-binding</keyword>
<proteinExistence type="inferred from homology"/>
<evidence type="ECO:0000256" key="3">
    <source>
        <dbReference type="ARBA" id="ARBA00022741"/>
    </source>
</evidence>
<dbReference type="PROSITE" id="PS00211">
    <property type="entry name" value="ABC_TRANSPORTER_1"/>
    <property type="match status" value="1"/>
</dbReference>
<evidence type="ECO:0000313" key="7">
    <source>
        <dbReference type="EMBL" id="AKB51519.1"/>
    </source>
</evidence>
<name>A0A0E3QMF1_METBA</name>
<dbReference type="InterPro" id="IPR005894">
    <property type="entry name" value="DrrA"/>
</dbReference>
<dbReference type="NCBIfam" id="TIGR01188">
    <property type="entry name" value="drrA"/>
    <property type="match status" value="1"/>
</dbReference>
<dbReference type="EMBL" id="CP009526">
    <property type="protein sequence ID" value="AKB51519.1"/>
    <property type="molecule type" value="Genomic_DNA"/>
</dbReference>